<dbReference type="eggNOG" id="COG1216">
    <property type="taxonomic scope" value="Bacteria"/>
</dbReference>
<reference evidence="3" key="1">
    <citation type="submission" date="2009-07" db="EMBL/GenBank/DDBJ databases">
        <title>Complete sequence of Geobacter sp. M21.</title>
        <authorList>
            <consortium name="US DOE Joint Genome Institute"/>
            <person name="Lucas S."/>
            <person name="Copeland A."/>
            <person name="Lapidus A."/>
            <person name="Glavina del Rio T."/>
            <person name="Dalin E."/>
            <person name="Tice H."/>
            <person name="Bruce D."/>
            <person name="Goodwin L."/>
            <person name="Pitluck S."/>
            <person name="Saunders E."/>
            <person name="Brettin T."/>
            <person name="Detter J.C."/>
            <person name="Han C."/>
            <person name="Larimer F."/>
            <person name="Land M."/>
            <person name="Hauser L."/>
            <person name="Kyrpides N."/>
            <person name="Ovchinnikova G."/>
            <person name="Lovley D."/>
        </authorList>
    </citation>
    <scope>NUCLEOTIDE SEQUENCE [LARGE SCALE GENOMIC DNA]</scope>
    <source>
        <strain evidence="3">M21</strain>
    </source>
</reference>
<evidence type="ECO:0000313" key="3">
    <source>
        <dbReference type="EMBL" id="ACT19839.1"/>
    </source>
</evidence>
<accession>C6E7H9</accession>
<organism evidence="3">
    <name type="scientific">Geobacter sp. (strain M21)</name>
    <dbReference type="NCBI Taxonomy" id="443144"/>
    <lineage>
        <taxon>Bacteria</taxon>
        <taxon>Pseudomonadati</taxon>
        <taxon>Thermodesulfobacteriota</taxon>
        <taxon>Desulfuromonadia</taxon>
        <taxon>Geobacterales</taxon>
        <taxon>Geobacteraceae</taxon>
        <taxon>Geobacter</taxon>
    </lineage>
</organism>
<feature type="domain" description="Glycosyltransferase 2-like" evidence="2">
    <location>
        <begin position="24"/>
        <end position="154"/>
    </location>
</feature>
<dbReference type="HOGENOM" id="CLU_025996_21_0_7"/>
<proteinExistence type="predicted"/>
<dbReference type="KEGG" id="gem:GM21_3822"/>
<keyword evidence="3" id="KW-0808">Transferase</keyword>
<evidence type="ECO:0000259" key="2">
    <source>
        <dbReference type="Pfam" id="PF00535"/>
    </source>
</evidence>
<dbReference type="GO" id="GO:0016740">
    <property type="term" value="F:transferase activity"/>
    <property type="evidence" value="ECO:0007669"/>
    <property type="project" value="UniProtKB-KW"/>
</dbReference>
<dbReference type="AlphaFoldDB" id="C6E7H9"/>
<feature type="compositionally biased region" description="Polar residues" evidence="1">
    <location>
        <begin position="11"/>
        <end position="20"/>
    </location>
</feature>
<dbReference type="SUPFAM" id="SSF53448">
    <property type="entry name" value="Nucleotide-diphospho-sugar transferases"/>
    <property type="match status" value="1"/>
</dbReference>
<dbReference type="STRING" id="443144.GM21_3822"/>
<dbReference type="EMBL" id="CP001661">
    <property type="protein sequence ID" value="ACT19839.1"/>
    <property type="molecule type" value="Genomic_DNA"/>
</dbReference>
<dbReference type="PANTHER" id="PTHR43685:SF11">
    <property type="entry name" value="GLYCOSYLTRANSFERASE TAGX-RELATED"/>
    <property type="match status" value="1"/>
</dbReference>
<protein>
    <submittedName>
        <fullName evidence="3">Glycosyl transferase family 2</fullName>
    </submittedName>
</protein>
<sequence length="271" mass="30983">MQRHHVERPLEQQTSTMSSPPRLSVVIPSYNYAQFLEACLDSILSQNYPNLELLILDGGSTDNTVEIIKRYEKHLSFWRSAPDAGQYSAIEEGLNRGSGEIMTWLNADDMFHPEAFHKVARIFSAQPQVEWLMGRPNSFDEGGRQKHVHSYLPLNSRAKYLADEEFIQQEGVFWRRALWERSGACIDRELPLAADLELWARFFRSARLFSVDALIAGFRDHPLQKSKDKAGYTAEANRVLARERALFAREPQPYSPPAPLPILLDGDKVIL</sequence>
<dbReference type="InterPro" id="IPR050834">
    <property type="entry name" value="Glycosyltransf_2"/>
</dbReference>
<dbReference type="InterPro" id="IPR029044">
    <property type="entry name" value="Nucleotide-diphossugar_trans"/>
</dbReference>
<dbReference type="OrthoDB" id="5291101at2"/>
<gene>
    <name evidence="3" type="ordered locus">GM21_3822</name>
</gene>
<dbReference type="PANTHER" id="PTHR43685">
    <property type="entry name" value="GLYCOSYLTRANSFERASE"/>
    <property type="match status" value="1"/>
</dbReference>
<evidence type="ECO:0000256" key="1">
    <source>
        <dbReference type="SAM" id="MobiDB-lite"/>
    </source>
</evidence>
<dbReference type="Pfam" id="PF00535">
    <property type="entry name" value="Glycos_transf_2"/>
    <property type="match status" value="1"/>
</dbReference>
<dbReference type="CAZy" id="GT2">
    <property type="family name" value="Glycosyltransferase Family 2"/>
</dbReference>
<feature type="region of interest" description="Disordered" evidence="1">
    <location>
        <begin position="1"/>
        <end position="20"/>
    </location>
</feature>
<dbReference type="InterPro" id="IPR001173">
    <property type="entry name" value="Glyco_trans_2-like"/>
</dbReference>
<dbReference type="CDD" id="cd06433">
    <property type="entry name" value="GT_2_WfgS_like"/>
    <property type="match status" value="1"/>
</dbReference>
<dbReference type="Gene3D" id="3.90.550.10">
    <property type="entry name" value="Spore Coat Polysaccharide Biosynthesis Protein SpsA, Chain A"/>
    <property type="match status" value="1"/>
</dbReference>
<name>C6E7H9_GEOSM</name>